<comment type="caution">
    <text evidence="1">The sequence shown here is derived from an EMBL/GenBank/DDBJ whole genome shotgun (WGS) entry which is preliminary data.</text>
</comment>
<dbReference type="EMBL" id="JAUQTA010000002">
    <property type="protein sequence ID" value="MDO7869034.1"/>
    <property type="molecule type" value="Genomic_DNA"/>
</dbReference>
<accession>A0ABT9B2I0</accession>
<evidence type="ECO:0000313" key="1">
    <source>
        <dbReference type="EMBL" id="MDO7869034.1"/>
    </source>
</evidence>
<dbReference type="Proteomes" id="UP001233314">
    <property type="component" value="Unassembled WGS sequence"/>
</dbReference>
<keyword evidence="2" id="KW-1185">Reference proteome</keyword>
<gene>
    <name evidence="1" type="ORF">Q5722_11730</name>
</gene>
<reference evidence="1 2" key="1">
    <citation type="submission" date="2023-07" db="EMBL/GenBank/DDBJ databases">
        <title>Nocardioides sp. nov WY-20 isolated from soil.</title>
        <authorList>
            <person name="Liu B."/>
            <person name="Wan Y."/>
        </authorList>
    </citation>
    <scope>NUCLEOTIDE SEQUENCE [LARGE SCALE GENOMIC DNA]</scope>
    <source>
        <strain evidence="1 2">WY-20</strain>
    </source>
</reference>
<organism evidence="1 2">
    <name type="scientific">Nocardioides jiangxiensis</name>
    <dbReference type="NCBI Taxonomy" id="3064524"/>
    <lineage>
        <taxon>Bacteria</taxon>
        <taxon>Bacillati</taxon>
        <taxon>Actinomycetota</taxon>
        <taxon>Actinomycetes</taxon>
        <taxon>Propionibacteriales</taxon>
        <taxon>Nocardioidaceae</taxon>
        <taxon>Nocardioides</taxon>
    </lineage>
</organism>
<evidence type="ECO:0000313" key="2">
    <source>
        <dbReference type="Proteomes" id="UP001233314"/>
    </source>
</evidence>
<sequence length="135" mass="14546">MASDLVLNRLTPPGDQFTLVTLRVLDEKPDAAALTAWYRSHLHQVVVVNLLEGTPDFAFTAAPPSPAEVDELFARLASTEHDIDLTDRTPAFVETTDEPFGPGSWITSAGYDLGDGRWLSALLGTLTWPAVIAAA</sequence>
<protein>
    <recommendedName>
        <fullName evidence="3">EthD domain-containing protein</fullName>
    </recommendedName>
</protein>
<dbReference type="RefSeq" id="WP_305028453.1">
    <property type="nucleotide sequence ID" value="NZ_JAUQTA010000002.1"/>
</dbReference>
<evidence type="ECO:0008006" key="3">
    <source>
        <dbReference type="Google" id="ProtNLM"/>
    </source>
</evidence>
<proteinExistence type="predicted"/>
<name>A0ABT9B2I0_9ACTN</name>